<dbReference type="Gene3D" id="3.40.50.150">
    <property type="entry name" value="Vaccinia Virus protein VP39"/>
    <property type="match status" value="1"/>
</dbReference>
<accession>A0A2U2ALW0</accession>
<evidence type="ECO:0000256" key="2">
    <source>
        <dbReference type="ARBA" id="ARBA00022679"/>
    </source>
</evidence>
<name>A0A2U2ALW0_9GAMM</name>
<proteinExistence type="predicted"/>
<dbReference type="InterPro" id="IPR050602">
    <property type="entry name" value="Malonyl-ACP_OMT"/>
</dbReference>
<protein>
    <recommendedName>
        <fullName evidence="3">Methyltransferase type 11 domain-containing protein</fullName>
    </recommendedName>
</protein>
<dbReference type="GO" id="GO:0032259">
    <property type="term" value="P:methylation"/>
    <property type="evidence" value="ECO:0007669"/>
    <property type="project" value="UniProtKB-KW"/>
</dbReference>
<dbReference type="EMBL" id="QEWR01000002">
    <property type="protein sequence ID" value="PWD84213.1"/>
    <property type="molecule type" value="Genomic_DNA"/>
</dbReference>
<dbReference type="GO" id="GO:0008757">
    <property type="term" value="F:S-adenosylmethionine-dependent methyltransferase activity"/>
    <property type="evidence" value="ECO:0007669"/>
    <property type="project" value="InterPro"/>
</dbReference>
<dbReference type="PANTHER" id="PTHR13090:SF1">
    <property type="entry name" value="ARGININE-HYDROXYLASE NDUFAF5, MITOCHONDRIAL"/>
    <property type="match status" value="1"/>
</dbReference>
<dbReference type="Proteomes" id="UP000244948">
    <property type="component" value="Unassembled WGS sequence"/>
</dbReference>
<comment type="caution">
    <text evidence="4">The sequence shown here is derived from an EMBL/GenBank/DDBJ whole genome shotgun (WGS) entry which is preliminary data.</text>
</comment>
<evidence type="ECO:0000313" key="5">
    <source>
        <dbReference type="Proteomes" id="UP000244948"/>
    </source>
</evidence>
<reference evidence="4 5" key="1">
    <citation type="journal article" date="2018" name="Genome Announc.">
        <title>Ignatzschineria cameli sp. nov., isolated from necrotic foot tissue of dromedaries (Camelus dromedarius) and associated maggots (Wohlfahrtia species) in Dubai.</title>
        <authorList>
            <person name="Tsang C.C."/>
            <person name="Tang J.Y."/>
            <person name="Fong J.Y."/>
            <person name="Kinne J."/>
            <person name="Lee H.H."/>
            <person name="Joseph M."/>
            <person name="Jose S."/>
            <person name="Schuster R.K."/>
            <person name="Tang Y."/>
            <person name="Sivakumar S."/>
            <person name="Chen J.H."/>
            <person name="Teng J.L."/>
            <person name="Lau S.K."/>
            <person name="Wernery U."/>
            <person name="Woo P.C."/>
        </authorList>
    </citation>
    <scope>NUCLEOTIDE SEQUENCE [LARGE SCALE GENOMIC DNA]</scope>
    <source>
        <strain evidence="4 5">KCTC 22643</strain>
    </source>
</reference>
<dbReference type="AlphaFoldDB" id="A0A2U2ALW0"/>
<evidence type="ECO:0000259" key="3">
    <source>
        <dbReference type="Pfam" id="PF08241"/>
    </source>
</evidence>
<dbReference type="PANTHER" id="PTHR13090">
    <property type="entry name" value="ARGININE-HYDROXYLASE NDUFAF5, MITOCHONDRIAL"/>
    <property type="match status" value="1"/>
</dbReference>
<dbReference type="Pfam" id="PF08241">
    <property type="entry name" value="Methyltransf_11"/>
    <property type="match status" value="1"/>
</dbReference>
<keyword evidence="5" id="KW-1185">Reference proteome</keyword>
<dbReference type="RefSeq" id="WP_109235416.1">
    <property type="nucleotide sequence ID" value="NZ_BMXZ01000001.1"/>
</dbReference>
<gene>
    <name evidence="4" type="ORF">DC082_01310</name>
</gene>
<evidence type="ECO:0000313" key="4">
    <source>
        <dbReference type="EMBL" id="PWD84213.1"/>
    </source>
</evidence>
<dbReference type="InterPro" id="IPR029063">
    <property type="entry name" value="SAM-dependent_MTases_sf"/>
</dbReference>
<evidence type="ECO:0000256" key="1">
    <source>
        <dbReference type="ARBA" id="ARBA00022603"/>
    </source>
</evidence>
<organism evidence="4 5">
    <name type="scientific">Ignatzschineria indica</name>
    <dbReference type="NCBI Taxonomy" id="472583"/>
    <lineage>
        <taxon>Bacteria</taxon>
        <taxon>Pseudomonadati</taxon>
        <taxon>Pseudomonadota</taxon>
        <taxon>Gammaproteobacteria</taxon>
        <taxon>Cardiobacteriales</taxon>
        <taxon>Ignatzschineriaceae</taxon>
        <taxon>Ignatzschineria</taxon>
    </lineage>
</organism>
<keyword evidence="2" id="KW-0808">Transferase</keyword>
<sequence length="320" mass="35340">MCSLIDRVAKPEVQKKFGTYAAQYDSVAVVQREIADRLMTRYLLPALLPLSDKKSGKSGNREDKVRESSHPIKILDAGAGTGYLGRALRGALVTAPIVNSNSIANSIEGAIDKDQSPITDLSSAKALLNHQIELTAFDLAPEMLSMTKAQGGYQAFVEGDIEQIGKTFSAASFDFTMSSLAVQWCHSLQQALIELQEVTQQRLFVTTLLDGTLQELENAFKTVDDQQHILPFVSFEEANHIVTQLGGELIHYEKVMYFPTLKALFKSLRSIGASALPARRKGLMGRNDFLKIDHYFQQLGAYQLTYHVAEIILPGSSDRD</sequence>
<feature type="domain" description="Methyltransferase type 11" evidence="3">
    <location>
        <begin position="124"/>
        <end position="200"/>
    </location>
</feature>
<keyword evidence="1" id="KW-0489">Methyltransferase</keyword>
<dbReference type="InterPro" id="IPR013216">
    <property type="entry name" value="Methyltransf_11"/>
</dbReference>
<dbReference type="SUPFAM" id="SSF53335">
    <property type="entry name" value="S-adenosyl-L-methionine-dependent methyltransferases"/>
    <property type="match status" value="1"/>
</dbReference>